<dbReference type="SUPFAM" id="SSF54637">
    <property type="entry name" value="Thioesterase/thiol ester dehydrase-isomerase"/>
    <property type="match status" value="1"/>
</dbReference>
<proteinExistence type="predicted"/>
<feature type="compositionally biased region" description="Polar residues" evidence="1">
    <location>
        <begin position="271"/>
        <end position="288"/>
    </location>
</feature>
<evidence type="ECO:0000313" key="3">
    <source>
        <dbReference type="RefSeq" id="XP_005112068.1"/>
    </source>
</evidence>
<evidence type="ECO:0000313" key="2">
    <source>
        <dbReference type="Proteomes" id="UP000694888"/>
    </source>
</evidence>
<gene>
    <name evidence="3" type="primary">LOC101854131</name>
</gene>
<evidence type="ECO:0000256" key="1">
    <source>
        <dbReference type="SAM" id="MobiDB-lite"/>
    </source>
</evidence>
<dbReference type="Proteomes" id="UP000694888">
    <property type="component" value="Unplaced"/>
</dbReference>
<name>A0ABM0K9G2_APLCA</name>
<feature type="compositionally biased region" description="Polar residues" evidence="1">
    <location>
        <begin position="249"/>
        <end position="261"/>
    </location>
</feature>
<keyword evidence="2" id="KW-1185">Reference proteome</keyword>
<dbReference type="PANTHER" id="PTHR34487:SF1">
    <property type="entry name" value="ACYL-ACP THIOESTERASE"/>
    <property type="match status" value="1"/>
</dbReference>
<protein>
    <submittedName>
        <fullName evidence="3">Uncharacterized protein LOC101854131</fullName>
    </submittedName>
</protein>
<accession>A0ABM0K9G2</accession>
<dbReference type="InterPro" id="IPR029069">
    <property type="entry name" value="HotDog_dom_sf"/>
</dbReference>
<sequence>MTMARPAYERFRNVLELLVKDEKILLNDQPRYVTFRYGGLEHALFDRNGHPSLFQLMKTAVIVRSIGLFCSCEGEISSMIDFSDLLNQTGSTIFVAVTDFEMSRDMYNRFLVKAPLDARVSLGHVGNGSITMQIELFLPGNPQAIMTHKKKVVLVNPDTRKPMPLPEWYKQKFAGKGVLEGIPFRIEKFQRPAKTFFRRSEITWSDTDSNNHTNYASYSRLATDAIHTCLFLKTKAEKERMRAMDQSDQHLSLSVNQTSEVSDSRSRDHTPSGQQTTNVSDQRTNPTRSECKSMAVSGDHARDSAESGQQNVAAVSSVVPESVQLWGGDISALGCLSEKDVVRGLKRVEVSYLQECGEGDVVETHVWQEPGVRGRLKCSVEGMGGGEVLCQITLEYHEPLSGL</sequence>
<dbReference type="PANTHER" id="PTHR34487">
    <property type="entry name" value="ACYL-ACP THIOESTERASE"/>
    <property type="match status" value="1"/>
</dbReference>
<dbReference type="RefSeq" id="XP_005112068.1">
    <property type="nucleotide sequence ID" value="XM_005112011.3"/>
</dbReference>
<reference evidence="3" key="1">
    <citation type="submission" date="2025-08" db="UniProtKB">
        <authorList>
            <consortium name="RefSeq"/>
        </authorList>
    </citation>
    <scope>IDENTIFICATION</scope>
</reference>
<dbReference type="GeneID" id="101854131"/>
<dbReference type="Gene3D" id="3.10.129.10">
    <property type="entry name" value="Hotdog Thioesterase"/>
    <property type="match status" value="2"/>
</dbReference>
<organism evidence="2 3">
    <name type="scientific">Aplysia californica</name>
    <name type="common">California sea hare</name>
    <dbReference type="NCBI Taxonomy" id="6500"/>
    <lineage>
        <taxon>Eukaryota</taxon>
        <taxon>Metazoa</taxon>
        <taxon>Spiralia</taxon>
        <taxon>Lophotrochozoa</taxon>
        <taxon>Mollusca</taxon>
        <taxon>Gastropoda</taxon>
        <taxon>Heterobranchia</taxon>
        <taxon>Euthyneura</taxon>
        <taxon>Tectipleura</taxon>
        <taxon>Aplysiida</taxon>
        <taxon>Aplysioidea</taxon>
        <taxon>Aplysiidae</taxon>
        <taxon>Aplysia</taxon>
    </lineage>
</organism>
<feature type="region of interest" description="Disordered" evidence="1">
    <location>
        <begin position="241"/>
        <end position="313"/>
    </location>
</feature>